<sequence length="60" mass="6939">MENVELPNTKKLEVRIKALKQYMISTAYEKGFNHPHTVKISQELDTVLNKYQTAKSKLCS</sequence>
<accession>A0ABW5QBC7</accession>
<evidence type="ECO:0000313" key="1">
    <source>
        <dbReference type="EMBL" id="MFD2639298.1"/>
    </source>
</evidence>
<proteinExistence type="predicted"/>
<name>A0ABW5QBC7_9BACI</name>
<evidence type="ECO:0000313" key="2">
    <source>
        <dbReference type="Proteomes" id="UP001597452"/>
    </source>
</evidence>
<dbReference type="SUPFAM" id="SSF140500">
    <property type="entry name" value="BAS1536-like"/>
    <property type="match status" value="1"/>
</dbReference>
<dbReference type="Proteomes" id="UP001597452">
    <property type="component" value="Unassembled WGS sequence"/>
</dbReference>
<comment type="caution">
    <text evidence="1">The sequence shown here is derived from an EMBL/GenBank/DDBJ whole genome shotgun (WGS) entry which is preliminary data.</text>
</comment>
<dbReference type="InterPro" id="IPR036638">
    <property type="entry name" value="HLH_DNA-bd_sf"/>
</dbReference>
<gene>
    <name evidence="1" type="ORF">ACFSW4_10505</name>
</gene>
<dbReference type="RefSeq" id="WP_054754970.1">
    <property type="nucleotide sequence ID" value="NZ_JBHUMZ010000023.1"/>
</dbReference>
<dbReference type="InterPro" id="IPR018540">
    <property type="entry name" value="Spo0E-like"/>
</dbReference>
<protein>
    <submittedName>
        <fullName evidence="1">Aspartyl-phosphate phosphatase Spo0E family protein</fullName>
    </submittedName>
</protein>
<dbReference type="EMBL" id="JBHUMZ010000023">
    <property type="protein sequence ID" value="MFD2639298.1"/>
    <property type="molecule type" value="Genomic_DNA"/>
</dbReference>
<dbReference type="Pfam" id="PF09388">
    <property type="entry name" value="SpoOE-like"/>
    <property type="match status" value="1"/>
</dbReference>
<reference evidence="2" key="1">
    <citation type="journal article" date="2019" name="Int. J. Syst. Evol. Microbiol.">
        <title>The Global Catalogue of Microorganisms (GCM) 10K type strain sequencing project: providing services to taxonomists for standard genome sequencing and annotation.</title>
        <authorList>
            <consortium name="The Broad Institute Genomics Platform"/>
            <consortium name="The Broad Institute Genome Sequencing Center for Infectious Disease"/>
            <person name="Wu L."/>
            <person name="Ma J."/>
        </authorList>
    </citation>
    <scope>NUCLEOTIDE SEQUENCE [LARGE SCALE GENOMIC DNA]</scope>
    <source>
        <strain evidence="2">TISTR 1571</strain>
    </source>
</reference>
<dbReference type="Gene3D" id="4.10.280.10">
    <property type="entry name" value="Helix-loop-helix DNA-binding domain"/>
    <property type="match status" value="1"/>
</dbReference>
<organism evidence="1 2">
    <name type="scientific">Piscibacillus salipiscarius</name>
    <dbReference type="NCBI Taxonomy" id="299480"/>
    <lineage>
        <taxon>Bacteria</taxon>
        <taxon>Bacillati</taxon>
        <taxon>Bacillota</taxon>
        <taxon>Bacilli</taxon>
        <taxon>Bacillales</taxon>
        <taxon>Bacillaceae</taxon>
        <taxon>Piscibacillus</taxon>
    </lineage>
</organism>
<keyword evidence="2" id="KW-1185">Reference proteome</keyword>
<dbReference type="InterPro" id="IPR037208">
    <property type="entry name" value="Spo0E-like_sf"/>
</dbReference>